<feature type="transmembrane region" description="Helical" evidence="1">
    <location>
        <begin position="343"/>
        <end position="364"/>
    </location>
</feature>
<keyword evidence="1" id="KW-0812">Transmembrane</keyword>
<dbReference type="GO" id="GO:0055085">
    <property type="term" value="P:transmembrane transport"/>
    <property type="evidence" value="ECO:0007669"/>
    <property type="project" value="InterPro"/>
</dbReference>
<dbReference type="InterPro" id="IPR004695">
    <property type="entry name" value="SLAC1/Mae1/Ssu1/TehA"/>
</dbReference>
<dbReference type="GO" id="GO:0016020">
    <property type="term" value="C:membrane"/>
    <property type="evidence" value="ECO:0007669"/>
    <property type="project" value="InterPro"/>
</dbReference>
<reference evidence="2 3" key="1">
    <citation type="submission" date="2013-08" db="EMBL/GenBank/DDBJ databases">
        <authorList>
            <consortium name="DOE Joint Genome Institute"/>
            <person name="Eisen J."/>
            <person name="Huntemann M."/>
            <person name="Han J."/>
            <person name="Chen A."/>
            <person name="Kyrpides N."/>
            <person name="Mavromatis K."/>
            <person name="Markowitz V."/>
            <person name="Palaniappan K."/>
            <person name="Ivanova N."/>
            <person name="Schaumberg A."/>
            <person name="Pati A."/>
            <person name="Liolios K."/>
            <person name="Nordberg H.P."/>
            <person name="Cantor M.N."/>
            <person name="Hua S.X."/>
            <person name="Woyke T."/>
        </authorList>
    </citation>
    <scope>NUCLEOTIDE SEQUENCE [LARGE SCALE GENOMIC DNA]</scope>
    <source>
        <strain evidence="2 3">DSM 2278</strain>
    </source>
</reference>
<dbReference type="InterPro" id="IPR059133">
    <property type="entry name" value="TsoY-like"/>
</dbReference>
<proteinExistence type="predicted"/>
<accession>W9DNL7</accession>
<dbReference type="AlphaFoldDB" id="W9DNL7"/>
<gene>
    <name evidence="2" type="ORF">MettiDRAFT_1167</name>
</gene>
<feature type="transmembrane region" description="Helical" evidence="1">
    <location>
        <begin position="174"/>
        <end position="196"/>
    </location>
</feature>
<feature type="transmembrane region" description="Helical" evidence="1">
    <location>
        <begin position="104"/>
        <end position="126"/>
    </location>
</feature>
<dbReference type="NCBIfam" id="NF047643">
    <property type="entry name" value="seleno_TsoY"/>
    <property type="match status" value="1"/>
</dbReference>
<dbReference type="RefSeq" id="WP_023844870.1">
    <property type="nucleotide sequence ID" value="NZ_AZAJ01000001.1"/>
</dbReference>
<feature type="transmembrane region" description="Helical" evidence="1">
    <location>
        <begin position="55"/>
        <end position="83"/>
    </location>
</feature>
<evidence type="ECO:0000313" key="3">
    <source>
        <dbReference type="Proteomes" id="UP000019483"/>
    </source>
</evidence>
<dbReference type="Proteomes" id="UP000019483">
    <property type="component" value="Unassembled WGS sequence"/>
</dbReference>
<comment type="caution">
    <text evidence="2">The sequence shown here is derived from an EMBL/GenBank/DDBJ whole genome shotgun (WGS) entry which is preliminary data.</text>
</comment>
<name>W9DNL7_METTI</name>
<dbReference type="STRING" id="1090322.MettiDRAFT_1167"/>
<organism evidence="2 3">
    <name type="scientific">Methanolobus tindarius DSM 2278</name>
    <dbReference type="NCBI Taxonomy" id="1090322"/>
    <lineage>
        <taxon>Archaea</taxon>
        <taxon>Methanobacteriati</taxon>
        <taxon>Methanobacteriota</taxon>
        <taxon>Stenosarchaea group</taxon>
        <taxon>Methanomicrobia</taxon>
        <taxon>Methanosarcinales</taxon>
        <taxon>Methanosarcinaceae</taxon>
        <taxon>Methanolobus</taxon>
    </lineage>
</organism>
<dbReference type="OrthoDB" id="124662at2157"/>
<feature type="transmembrane region" description="Helical" evidence="1">
    <location>
        <begin position="315"/>
        <end position="337"/>
    </location>
</feature>
<feature type="transmembrane region" description="Helical" evidence="1">
    <location>
        <begin position="243"/>
        <end position="259"/>
    </location>
</feature>
<dbReference type="NCBIfam" id="NF047644">
    <property type="entry name" value="TsoY_fam"/>
    <property type="match status" value="1"/>
</dbReference>
<feature type="transmembrane region" description="Helical" evidence="1">
    <location>
        <begin position="132"/>
        <end position="153"/>
    </location>
</feature>
<dbReference type="EMBL" id="AZAJ01000001">
    <property type="protein sequence ID" value="ETA67734.1"/>
    <property type="molecule type" value="Genomic_DNA"/>
</dbReference>
<evidence type="ECO:0000256" key="1">
    <source>
        <dbReference type="SAM" id="Phobius"/>
    </source>
</evidence>
<feature type="transmembrane region" description="Helical" evidence="1">
    <location>
        <begin position="202"/>
        <end position="223"/>
    </location>
</feature>
<keyword evidence="1" id="KW-0472">Membrane</keyword>
<keyword evidence="1" id="KW-1133">Transmembrane helix</keyword>
<feature type="transmembrane region" description="Helical" evidence="1">
    <location>
        <begin position="9"/>
        <end position="28"/>
    </location>
</feature>
<evidence type="ECO:0000313" key="2">
    <source>
        <dbReference type="EMBL" id="ETA67734.1"/>
    </source>
</evidence>
<protein>
    <submittedName>
        <fullName evidence="2">C4-dicarboxylate transporter/malic acid transport protein</fullName>
    </submittedName>
</protein>
<feature type="transmembrane region" description="Helical" evidence="1">
    <location>
        <begin position="279"/>
        <end position="303"/>
    </location>
</feature>
<sequence>MDAKKFTPLAFLASLGAGGIAVMPFVLMQYTLDHGAGLITRAQLWSMDLSSYQVLYYYLLEFVMILFTLIHFALTIIFTIKLVRWMKTDSFSSLIKDPLRNTGILAPLISYIMSMNVMIGPLRYFLPVLSGNFAALFFPAMIFWSLFFILVLFTEIRLLEISFKNGFDINKINFGWLLHPFLLGMLTVVGTGIAAMASDNTIANTAAFMSLISGSMGMFLLFVKMVILFKSHFQSPGLPEKHFLPSFLIVIPNITLYAISGFRLGHFLERTYGFELGAYFYFVVGLAFAFEIWYMLFGFSLLIDYFRNNHFKEFYVTQWGLICPLVAFAVLGSFAHRIVFNNIVLYGILVMFMLLTILVYFELLSKHIKCSRSSHTTLSCAV</sequence>
<dbReference type="Pfam" id="PF03595">
    <property type="entry name" value="SLAC1"/>
    <property type="match status" value="1"/>
</dbReference>
<keyword evidence="3" id="KW-1185">Reference proteome</keyword>